<protein>
    <submittedName>
        <fullName evidence="2">Uncharacterized protein</fullName>
    </submittedName>
</protein>
<evidence type="ECO:0000256" key="1">
    <source>
        <dbReference type="SAM" id="MobiDB-lite"/>
    </source>
</evidence>
<evidence type="ECO:0000313" key="2">
    <source>
        <dbReference type="EMBL" id="OLV19037.1"/>
    </source>
</evidence>
<name>A0A1U7P1I8_9DEIO</name>
<dbReference type="RefSeq" id="WP_303046720.1">
    <property type="nucleotide sequence ID" value="NZ_MSTI01000044.1"/>
</dbReference>
<keyword evidence="3" id="KW-1185">Reference proteome</keyword>
<sequence length="44" mass="5105">MTARPERRLELIFETCPIARQATFEDISSSETGQRRPPKLNWAT</sequence>
<feature type="region of interest" description="Disordered" evidence="1">
    <location>
        <begin position="24"/>
        <end position="44"/>
    </location>
</feature>
<reference evidence="2 3" key="1">
    <citation type="submission" date="2017-01" db="EMBL/GenBank/DDBJ databases">
        <title>Genome Analysis of Deinococcus marmoris KOPRI26562.</title>
        <authorList>
            <person name="Kim J.H."/>
            <person name="Oh H.-M."/>
        </authorList>
    </citation>
    <scope>NUCLEOTIDE SEQUENCE [LARGE SCALE GENOMIC DNA]</scope>
    <source>
        <strain evidence="2 3">KOPRI26562</strain>
    </source>
</reference>
<dbReference type="AlphaFoldDB" id="A0A1U7P1I8"/>
<proteinExistence type="predicted"/>
<organism evidence="2 3">
    <name type="scientific">Deinococcus marmoris</name>
    <dbReference type="NCBI Taxonomy" id="249408"/>
    <lineage>
        <taxon>Bacteria</taxon>
        <taxon>Thermotogati</taxon>
        <taxon>Deinococcota</taxon>
        <taxon>Deinococci</taxon>
        <taxon>Deinococcales</taxon>
        <taxon>Deinococcaceae</taxon>
        <taxon>Deinococcus</taxon>
    </lineage>
</organism>
<accession>A0A1U7P1I8</accession>
<evidence type="ECO:0000313" key="3">
    <source>
        <dbReference type="Proteomes" id="UP000186607"/>
    </source>
</evidence>
<dbReference type="STRING" id="249408.BOO71_0003811"/>
<dbReference type="EMBL" id="MSTI01000044">
    <property type="protein sequence ID" value="OLV19037.1"/>
    <property type="molecule type" value="Genomic_DNA"/>
</dbReference>
<gene>
    <name evidence="2" type="ORF">BOO71_0003811</name>
</gene>
<comment type="caution">
    <text evidence="2">The sequence shown here is derived from an EMBL/GenBank/DDBJ whole genome shotgun (WGS) entry which is preliminary data.</text>
</comment>
<dbReference type="Proteomes" id="UP000186607">
    <property type="component" value="Unassembled WGS sequence"/>
</dbReference>